<dbReference type="PRINTS" id="PR00081">
    <property type="entry name" value="GDHRDH"/>
</dbReference>
<evidence type="ECO:0000313" key="2">
    <source>
        <dbReference type="EMBL" id="OLF05771.1"/>
    </source>
</evidence>
<comment type="similarity">
    <text evidence="1">Belongs to the short-chain dehydrogenases/reductases (SDR) family.</text>
</comment>
<dbReference type="InterPro" id="IPR002347">
    <property type="entry name" value="SDR_fam"/>
</dbReference>
<keyword evidence="3" id="KW-1185">Reference proteome</keyword>
<dbReference type="AlphaFoldDB" id="A0A7Z0WGK0"/>
<dbReference type="GO" id="GO:0008202">
    <property type="term" value="P:steroid metabolic process"/>
    <property type="evidence" value="ECO:0007669"/>
    <property type="project" value="TreeGrafter"/>
</dbReference>
<evidence type="ECO:0000256" key="1">
    <source>
        <dbReference type="RuleBase" id="RU000363"/>
    </source>
</evidence>
<accession>A0A7Z0WGK0</accession>
<dbReference type="RefSeq" id="WP_075137402.1">
    <property type="nucleotide sequence ID" value="NZ_MSIF01000026.1"/>
</dbReference>
<dbReference type="GO" id="GO:0016491">
    <property type="term" value="F:oxidoreductase activity"/>
    <property type="evidence" value="ECO:0007669"/>
    <property type="project" value="TreeGrafter"/>
</dbReference>
<dbReference type="CDD" id="cd05374">
    <property type="entry name" value="17beta-HSD-like_SDR_c"/>
    <property type="match status" value="1"/>
</dbReference>
<dbReference type="PANTHER" id="PTHR43313:SF1">
    <property type="entry name" value="3BETA-HYDROXYSTEROID DEHYDROGENASE DHS-16"/>
    <property type="match status" value="1"/>
</dbReference>
<proteinExistence type="inferred from homology"/>
<dbReference type="Pfam" id="PF00106">
    <property type="entry name" value="adh_short"/>
    <property type="match status" value="1"/>
</dbReference>
<dbReference type="InterPro" id="IPR036291">
    <property type="entry name" value="NAD(P)-bd_dom_sf"/>
</dbReference>
<comment type="caution">
    <text evidence="2">The sequence shown here is derived from an EMBL/GenBank/DDBJ whole genome shotgun (WGS) entry which is preliminary data.</text>
</comment>
<gene>
    <name evidence="2" type="ORF">BLA60_35285</name>
</gene>
<dbReference type="Proteomes" id="UP000185696">
    <property type="component" value="Unassembled WGS sequence"/>
</dbReference>
<dbReference type="EMBL" id="MSIF01000026">
    <property type="protein sequence ID" value="OLF05771.1"/>
    <property type="molecule type" value="Genomic_DNA"/>
</dbReference>
<dbReference type="Gene3D" id="3.40.50.720">
    <property type="entry name" value="NAD(P)-binding Rossmann-like Domain"/>
    <property type="match status" value="1"/>
</dbReference>
<sequence>MFRRSKSLSPDGRSVVLTGASSGLGWTAALQLENEGFHVYAGVRREEDGEKLVAQSLHNRIHPVIMDVTKPDQIHAAADQVGGSLWGLINNAGVSFPGPLECVSPDRLRLQLETNVVGQLAVIQAFLPALRETRGRIVNVTSGLGRIALPYLGVYSAAQFAKEGMSDALRRELRPFGVTVSVVQPGTIVTPIWEKVTGWGQEVLDAGHPETDRYRDSFLRFLATNEQEAQNSKTRPEDFADVVSRALTDPRPRTRYPVGSDMVAASVLVRLLPDRLLDKRFASLV</sequence>
<dbReference type="PANTHER" id="PTHR43313">
    <property type="entry name" value="SHORT-CHAIN DEHYDROGENASE/REDUCTASE FAMILY 9C"/>
    <property type="match status" value="1"/>
</dbReference>
<reference evidence="2 3" key="1">
    <citation type="submission" date="2016-12" db="EMBL/GenBank/DDBJ databases">
        <title>The draft genome sequence of Actinophytocola xinjiangensis.</title>
        <authorList>
            <person name="Wang W."/>
            <person name="Yuan L."/>
        </authorList>
    </citation>
    <scope>NUCLEOTIDE SEQUENCE [LARGE SCALE GENOMIC DNA]</scope>
    <source>
        <strain evidence="2 3">CGMCC 4.4663</strain>
    </source>
</reference>
<evidence type="ECO:0000313" key="3">
    <source>
        <dbReference type="Proteomes" id="UP000185696"/>
    </source>
</evidence>
<dbReference type="PRINTS" id="PR00080">
    <property type="entry name" value="SDRFAMILY"/>
</dbReference>
<name>A0A7Z0WGK0_9PSEU</name>
<organism evidence="2 3">
    <name type="scientific">Actinophytocola xinjiangensis</name>
    <dbReference type="NCBI Taxonomy" id="485602"/>
    <lineage>
        <taxon>Bacteria</taxon>
        <taxon>Bacillati</taxon>
        <taxon>Actinomycetota</taxon>
        <taxon>Actinomycetes</taxon>
        <taxon>Pseudonocardiales</taxon>
        <taxon>Pseudonocardiaceae</taxon>
    </lineage>
</organism>
<protein>
    <submittedName>
        <fullName evidence="2">Short-chain dehydrogenase</fullName>
    </submittedName>
</protein>
<dbReference type="SUPFAM" id="SSF51735">
    <property type="entry name" value="NAD(P)-binding Rossmann-fold domains"/>
    <property type="match status" value="1"/>
</dbReference>